<proteinExistence type="predicted"/>
<comment type="caution">
    <text evidence="1">The sequence shown here is derived from an EMBL/GenBank/DDBJ whole genome shotgun (WGS) entry which is preliminary data.</text>
</comment>
<accession>A0AA88MAU1</accession>
<dbReference type="AlphaFoldDB" id="A0AA88MAU1"/>
<gene>
    <name evidence="1" type="ORF">Q7C36_015093</name>
</gene>
<dbReference type="Proteomes" id="UP001187315">
    <property type="component" value="Unassembled WGS sequence"/>
</dbReference>
<organism evidence="1 2">
    <name type="scientific">Tachysurus vachellii</name>
    <name type="common">Darkbarbel catfish</name>
    <name type="synonym">Pelteobagrus vachellii</name>
    <dbReference type="NCBI Taxonomy" id="175792"/>
    <lineage>
        <taxon>Eukaryota</taxon>
        <taxon>Metazoa</taxon>
        <taxon>Chordata</taxon>
        <taxon>Craniata</taxon>
        <taxon>Vertebrata</taxon>
        <taxon>Euteleostomi</taxon>
        <taxon>Actinopterygii</taxon>
        <taxon>Neopterygii</taxon>
        <taxon>Teleostei</taxon>
        <taxon>Ostariophysi</taxon>
        <taxon>Siluriformes</taxon>
        <taxon>Bagridae</taxon>
        <taxon>Tachysurus</taxon>
    </lineage>
</organism>
<evidence type="ECO:0000313" key="2">
    <source>
        <dbReference type="Proteomes" id="UP001187315"/>
    </source>
</evidence>
<name>A0AA88MAU1_TACVA</name>
<reference evidence="1" key="1">
    <citation type="submission" date="2023-08" db="EMBL/GenBank/DDBJ databases">
        <title>Pelteobagrus vachellii genome.</title>
        <authorList>
            <person name="Liu H."/>
        </authorList>
    </citation>
    <scope>NUCLEOTIDE SEQUENCE</scope>
    <source>
        <strain evidence="1">PRFRI_2022a</strain>
        <tissue evidence="1">Muscle</tissue>
    </source>
</reference>
<dbReference type="EMBL" id="JAVHJS010000015">
    <property type="protein sequence ID" value="KAK2834392.1"/>
    <property type="molecule type" value="Genomic_DNA"/>
</dbReference>
<sequence>MSPQRGQGPCLPGVHNSLVSEKITFPYCYPLHAPYLVSLHKSYRNADQQKLLELGKASGKVVFDSVYL</sequence>
<evidence type="ECO:0000313" key="1">
    <source>
        <dbReference type="EMBL" id="KAK2834392.1"/>
    </source>
</evidence>
<keyword evidence="2" id="KW-1185">Reference proteome</keyword>
<protein>
    <submittedName>
        <fullName evidence="1">Uncharacterized protein</fullName>
    </submittedName>
</protein>